<evidence type="ECO:0000256" key="3">
    <source>
        <dbReference type="ARBA" id="ARBA00022471"/>
    </source>
</evidence>
<reference evidence="7" key="1">
    <citation type="submission" date="2020-06" db="EMBL/GenBank/DDBJ databases">
        <title>WGS assembly of Ceratodon purpureus strain R40.</title>
        <authorList>
            <person name="Carey S.B."/>
            <person name="Jenkins J."/>
            <person name="Shu S."/>
            <person name="Lovell J.T."/>
            <person name="Sreedasyam A."/>
            <person name="Maumus F."/>
            <person name="Tiley G.P."/>
            <person name="Fernandez-Pozo N."/>
            <person name="Barry K."/>
            <person name="Chen C."/>
            <person name="Wang M."/>
            <person name="Lipzen A."/>
            <person name="Daum C."/>
            <person name="Saski C.A."/>
            <person name="Payton A.C."/>
            <person name="Mcbreen J.C."/>
            <person name="Conrad R.E."/>
            <person name="Kollar L.M."/>
            <person name="Olsson S."/>
            <person name="Huttunen S."/>
            <person name="Landis J.B."/>
            <person name="Wickett N.J."/>
            <person name="Johnson M.G."/>
            <person name="Rensing S.A."/>
            <person name="Grimwood J."/>
            <person name="Schmutz J."/>
            <person name="Mcdaniel S.F."/>
        </authorList>
    </citation>
    <scope>NUCLEOTIDE SEQUENCE</scope>
    <source>
        <strain evidence="7">R40</strain>
    </source>
</reference>
<dbReference type="AlphaFoldDB" id="A0A8T0GX74"/>
<dbReference type="EMBL" id="CM026429">
    <property type="protein sequence ID" value="KAG0564286.1"/>
    <property type="molecule type" value="Genomic_DNA"/>
</dbReference>
<protein>
    <recommendedName>
        <fullName evidence="6">S-protein homolog</fullName>
    </recommendedName>
</protein>
<accession>A0A8T0GX74</accession>
<evidence type="ECO:0000256" key="2">
    <source>
        <dbReference type="ARBA" id="ARBA00005581"/>
    </source>
</evidence>
<organism evidence="7 8">
    <name type="scientific">Ceratodon purpureus</name>
    <name type="common">Fire moss</name>
    <name type="synonym">Dicranum purpureum</name>
    <dbReference type="NCBI Taxonomy" id="3225"/>
    <lineage>
        <taxon>Eukaryota</taxon>
        <taxon>Viridiplantae</taxon>
        <taxon>Streptophyta</taxon>
        <taxon>Embryophyta</taxon>
        <taxon>Bryophyta</taxon>
        <taxon>Bryophytina</taxon>
        <taxon>Bryopsida</taxon>
        <taxon>Dicranidae</taxon>
        <taxon>Pseudoditrichales</taxon>
        <taxon>Ditrichaceae</taxon>
        <taxon>Ceratodon</taxon>
    </lineage>
</organism>
<comment type="caution">
    <text evidence="7">The sequence shown here is derived from an EMBL/GenBank/DDBJ whole genome shotgun (WGS) entry which is preliminary data.</text>
</comment>
<dbReference type="PANTHER" id="PTHR31232">
    <property type="match status" value="1"/>
</dbReference>
<dbReference type="InterPro" id="IPR010264">
    <property type="entry name" value="Self-incomp_S1"/>
</dbReference>
<comment type="similarity">
    <text evidence="2 6">Belongs to the plant self-incompatibility (S1) protein family.</text>
</comment>
<feature type="signal peptide" evidence="6">
    <location>
        <begin position="1"/>
        <end position="22"/>
    </location>
</feature>
<keyword evidence="8" id="KW-1185">Reference proteome</keyword>
<dbReference type="Pfam" id="PF05938">
    <property type="entry name" value="Self-incomp_S1"/>
    <property type="match status" value="1"/>
</dbReference>
<sequence length="139" mass="16429">MSLIKLMVVLVVMGWSASMAFAKKSIADVNIVNSISWESPLQVHCRNQHKHDALPDTTVQYKQHVGFGFQPNPWGTTRYTCEFKWDKYRQEFPVWVDNFFLSFFQTRPCMHCVWTVTVNGFYREEAGKGNQQFIYYWKT</sequence>
<gene>
    <name evidence="7" type="ORF">KC19_8G098900</name>
</gene>
<dbReference type="Proteomes" id="UP000822688">
    <property type="component" value="Chromosome 8"/>
</dbReference>
<dbReference type="GO" id="GO:0005576">
    <property type="term" value="C:extracellular region"/>
    <property type="evidence" value="ECO:0007669"/>
    <property type="project" value="UniProtKB-SubCell"/>
</dbReference>
<evidence type="ECO:0000256" key="6">
    <source>
        <dbReference type="RuleBase" id="RU367044"/>
    </source>
</evidence>
<evidence type="ECO:0000256" key="4">
    <source>
        <dbReference type="ARBA" id="ARBA00022525"/>
    </source>
</evidence>
<evidence type="ECO:0000256" key="5">
    <source>
        <dbReference type="ARBA" id="ARBA00022729"/>
    </source>
</evidence>
<comment type="subcellular location">
    <subcellularLocation>
        <location evidence="1 6">Secreted</location>
    </subcellularLocation>
</comment>
<dbReference type="PANTHER" id="PTHR31232:SF18">
    <property type="entry name" value="S-PROTEIN HOMOLOG"/>
    <property type="match status" value="1"/>
</dbReference>
<keyword evidence="3 6" id="KW-0713">Self-incompatibility</keyword>
<evidence type="ECO:0000313" key="7">
    <source>
        <dbReference type="EMBL" id="KAG0564286.1"/>
    </source>
</evidence>
<keyword evidence="4 6" id="KW-0964">Secreted</keyword>
<name>A0A8T0GX74_CERPU</name>
<dbReference type="GO" id="GO:0060320">
    <property type="term" value="P:rejection of self pollen"/>
    <property type="evidence" value="ECO:0007669"/>
    <property type="project" value="UniProtKB-KW"/>
</dbReference>
<keyword evidence="5 6" id="KW-0732">Signal</keyword>
<feature type="chain" id="PRO_5035966471" description="S-protein homolog" evidence="6">
    <location>
        <begin position="23"/>
        <end position="139"/>
    </location>
</feature>
<evidence type="ECO:0000313" key="8">
    <source>
        <dbReference type="Proteomes" id="UP000822688"/>
    </source>
</evidence>
<proteinExistence type="inferred from homology"/>
<evidence type="ECO:0000256" key="1">
    <source>
        <dbReference type="ARBA" id="ARBA00004613"/>
    </source>
</evidence>